<dbReference type="PANTHER" id="PTHR30363">
    <property type="entry name" value="HTH-TYPE TRANSCRIPTIONAL REGULATOR SRLR-RELATED"/>
    <property type="match status" value="1"/>
</dbReference>
<dbReference type="Gene3D" id="3.40.50.1360">
    <property type="match status" value="1"/>
</dbReference>
<evidence type="ECO:0000313" key="6">
    <source>
        <dbReference type="Proteomes" id="UP000095431"/>
    </source>
</evidence>
<keyword evidence="3" id="KW-0804">Transcription</keyword>
<evidence type="ECO:0000256" key="2">
    <source>
        <dbReference type="ARBA" id="ARBA00023125"/>
    </source>
</evidence>
<dbReference type="InterPro" id="IPR014036">
    <property type="entry name" value="DeoR-like_C"/>
</dbReference>
<evidence type="ECO:0000313" key="5">
    <source>
        <dbReference type="EMBL" id="CUO12773.1"/>
    </source>
</evidence>
<dbReference type="SUPFAM" id="SSF100950">
    <property type="entry name" value="NagB/RpiA/CoA transferase-like"/>
    <property type="match status" value="1"/>
</dbReference>
<dbReference type="eggNOG" id="COG1349">
    <property type="taxonomic scope" value="Bacteria"/>
</dbReference>
<feature type="domain" description="HTH deoR-type" evidence="4">
    <location>
        <begin position="3"/>
        <end position="58"/>
    </location>
</feature>
<dbReference type="InterPro" id="IPR050313">
    <property type="entry name" value="Carb_Metab_HTH_regulators"/>
</dbReference>
<dbReference type="InterPro" id="IPR018356">
    <property type="entry name" value="Tscrpt_reg_HTH_DeoR_CS"/>
</dbReference>
<dbReference type="Pfam" id="PF08220">
    <property type="entry name" value="HTH_DeoR"/>
    <property type="match status" value="1"/>
</dbReference>
<name>A0A174CHR3_9FIRM</name>
<gene>
    <name evidence="5" type="primary">glcR_1</name>
    <name evidence="5" type="ORF">ERS852478_01927</name>
</gene>
<evidence type="ECO:0000256" key="1">
    <source>
        <dbReference type="ARBA" id="ARBA00023015"/>
    </source>
</evidence>
<keyword evidence="2" id="KW-0238">DNA-binding</keyword>
<sequence>MLTEQRFDIILKLLEERKSITVTELRELLDASESTVRRDITALDKAGKLTKVFGGAVALNHKVTAYEPTVAQKLELNKEEKQKIAKYAASLITPDDFVYLDAGTTTGLMLEYLKGVKAAFVTNAVSHAQTLAKMGIRVYLIGGELKSSTEAVVGSQAMQMIQMYHFTKGFFGTNGITRREGFTTPDTSEAIVKSTAMKQCKDVYILTDKSKFGEVSSVTFGGFTDAKILTEEIPEEYEDSKNILKVK</sequence>
<dbReference type="PRINTS" id="PR00037">
    <property type="entry name" value="HTHLACR"/>
</dbReference>
<dbReference type="GO" id="GO:0003700">
    <property type="term" value="F:DNA-binding transcription factor activity"/>
    <property type="evidence" value="ECO:0007669"/>
    <property type="project" value="InterPro"/>
</dbReference>
<organism evidence="5 6">
    <name type="scientific">Blautia wexlerae</name>
    <dbReference type="NCBI Taxonomy" id="418240"/>
    <lineage>
        <taxon>Bacteria</taxon>
        <taxon>Bacillati</taxon>
        <taxon>Bacillota</taxon>
        <taxon>Clostridia</taxon>
        <taxon>Lachnospirales</taxon>
        <taxon>Lachnospiraceae</taxon>
        <taxon>Blautia</taxon>
    </lineage>
</organism>
<accession>A0A174CHR3</accession>
<dbReference type="SUPFAM" id="SSF46785">
    <property type="entry name" value="Winged helix' DNA-binding domain"/>
    <property type="match status" value="1"/>
</dbReference>
<dbReference type="InterPro" id="IPR037171">
    <property type="entry name" value="NagB/RpiA_transferase-like"/>
</dbReference>
<dbReference type="Proteomes" id="UP000095431">
    <property type="component" value="Unassembled WGS sequence"/>
</dbReference>
<keyword evidence="1" id="KW-0805">Transcription regulation</keyword>
<evidence type="ECO:0000259" key="4">
    <source>
        <dbReference type="PROSITE" id="PS51000"/>
    </source>
</evidence>
<evidence type="ECO:0000256" key="3">
    <source>
        <dbReference type="ARBA" id="ARBA00023163"/>
    </source>
</evidence>
<dbReference type="RefSeq" id="WP_055200444.1">
    <property type="nucleotide sequence ID" value="NZ_BTHH01000012.1"/>
</dbReference>
<protein>
    <submittedName>
        <fullName evidence="5">HTH-type transcriptional repressor glcR</fullName>
    </submittedName>
</protein>
<dbReference type="PANTHER" id="PTHR30363:SF56">
    <property type="entry name" value="TRANSCRIPTIONAL REGULATOR, DEOR FAMILY"/>
    <property type="match status" value="1"/>
</dbReference>
<reference evidence="5 6" key="1">
    <citation type="submission" date="2015-09" db="EMBL/GenBank/DDBJ databases">
        <authorList>
            <consortium name="Pathogen Informatics"/>
        </authorList>
    </citation>
    <scope>NUCLEOTIDE SEQUENCE [LARGE SCALE GENOMIC DNA]</scope>
    <source>
        <strain evidence="5 6">2789STDY5834863</strain>
    </source>
</reference>
<dbReference type="AlphaFoldDB" id="A0A174CHR3"/>
<dbReference type="EMBL" id="CYZN01000011">
    <property type="protein sequence ID" value="CUO12773.1"/>
    <property type="molecule type" value="Genomic_DNA"/>
</dbReference>
<dbReference type="PROSITE" id="PS51000">
    <property type="entry name" value="HTH_DEOR_2"/>
    <property type="match status" value="1"/>
</dbReference>
<dbReference type="InterPro" id="IPR036390">
    <property type="entry name" value="WH_DNA-bd_sf"/>
</dbReference>
<dbReference type="GO" id="GO:0003677">
    <property type="term" value="F:DNA binding"/>
    <property type="evidence" value="ECO:0007669"/>
    <property type="project" value="UniProtKB-KW"/>
</dbReference>
<dbReference type="Pfam" id="PF00455">
    <property type="entry name" value="DeoRC"/>
    <property type="match status" value="1"/>
</dbReference>
<dbReference type="Gene3D" id="1.10.10.10">
    <property type="entry name" value="Winged helix-like DNA-binding domain superfamily/Winged helix DNA-binding domain"/>
    <property type="match status" value="1"/>
</dbReference>
<proteinExistence type="predicted"/>
<dbReference type="PROSITE" id="PS00894">
    <property type="entry name" value="HTH_DEOR_1"/>
    <property type="match status" value="1"/>
</dbReference>
<dbReference type="InterPro" id="IPR001034">
    <property type="entry name" value="DeoR_HTH"/>
</dbReference>
<dbReference type="InterPro" id="IPR036388">
    <property type="entry name" value="WH-like_DNA-bd_sf"/>
</dbReference>
<dbReference type="SMART" id="SM00420">
    <property type="entry name" value="HTH_DEOR"/>
    <property type="match status" value="1"/>
</dbReference>
<dbReference type="SMART" id="SM01134">
    <property type="entry name" value="DeoRC"/>
    <property type="match status" value="1"/>
</dbReference>